<feature type="compositionally biased region" description="Acidic residues" evidence="2">
    <location>
        <begin position="1064"/>
        <end position="1083"/>
    </location>
</feature>
<dbReference type="OrthoDB" id="8744624at2759"/>
<dbReference type="AlphaFoldDB" id="A0A6P7MVL3"/>
<dbReference type="Pfam" id="PF12540">
    <property type="entry name" value="DUF3736"/>
    <property type="match status" value="1"/>
</dbReference>
<evidence type="ECO:0000259" key="3">
    <source>
        <dbReference type="Pfam" id="PF12540"/>
    </source>
</evidence>
<sequence>MPPGALAAVKRITSLLCMNHESNKSPSSGMISTATRTTATVSPLSPLTNGNAVAQSTNSGFAAALRKLAKQAEDPRGSALSGESSPVSSPPTSHSSPVTTPKRGSLGPLPGPTRGHGVPSTPPVVTIAPTKTSNGLWRSDGRQVEPGVQGLRERSGAENTQPQLDKRTPPVPSPRTLTHPFGLTSTSVMQDPRIQSLNLPGQMHPVVPSGAIPEEYLRALRPFATADDLRLTSLPLSLDPTAAHAAATAAYYHPAYLHYPLSLQRMEESLCLSALRSQFYSVPAGGAFPPLHPSALHLHLPGGRYPGELNHTALAERLQMENELRQREREQEREREKEREREARLEREREREEERERELDRQKERQRERQQQMVRAVESHYLAELQARRAPPEDRARPGERLTPNRLDKAKDSELPGFQAPKPLPLQPGLHSFRGSVPHPVPSLVPSHLGKHHASAGGIHGALAATVMPQRSSEEAWLARQRGQGQGRESPLELGLRSPGKGGESRRDSHRTNPVHHTSSSKDVHHSFGAPPPLISPKGPHHPPAPPTTLWNPVSLVDPPGDSHRKFNPSTPPSRPPPGLTRADRPPQSWGEKLEEGSRRRAEGSERYAPARAAGLAEPWSRPELERAAPHSLHHRHHVNSFAQKPCAPLSVPGTAADPGARRQASPPPPARERPSQAADSMLVYDEVLQQHRRLLSKLDLEEKRKREAREGGYYYDLDESYDESDEEEVKAHLRRVSEQPPLKLDTSSEKVDFLRLCGLTTAAHRDELLVQKRRKRRRMMRERSPSPAATRGKRKAPSPTPTAPLSTPYSAEQMDSAPELEEKKGFLHMFHLSHVSPQQRRNKRRTEELLKAIQRKTVTLDTLRYNALPPCKSPPAPSAGDSSSGPLLCQSNGHLYPDSPSPSPPYLHKPKHPPSDTFKPYVDAPLPRVPPPLAPHPEKADLMEVQPNRKLQNGVVAAPPQEKDPGPVQNGRNRPWERFTPEAFAQHFHQAVLQSTHGTLQSRGVSGVPEPGMKTGHSLPHNLSQPKSSNLSHAPQGAYVNGHRLSSSGAGQDPAAAPLQEGVSEEDEDASCQEEEDDEETEEAPRKWRGIEAVFEAYHEYVDEWSVERQVLHTQCKRLEAQNYNLTRTAEQLSLTMGELVSQRQKVREERERLQAQLEHFRRCLTLPTIHWGRGPVNGHTLR</sequence>
<feature type="region of interest" description="Disordered" evidence="2">
    <location>
        <begin position="474"/>
        <end position="678"/>
    </location>
</feature>
<dbReference type="PANTHER" id="PTHR17608:SF4">
    <property type="entry name" value="GENETIC SUPPRESSOR ELEMENT 1"/>
    <property type="match status" value="1"/>
</dbReference>
<feature type="compositionally biased region" description="Polar residues" evidence="2">
    <location>
        <begin position="1022"/>
        <end position="1034"/>
    </location>
</feature>
<accession>A0A6P7MVL3</accession>
<name>A0A6P7MVL3_BETSP</name>
<evidence type="ECO:0000256" key="2">
    <source>
        <dbReference type="SAM" id="MobiDB-lite"/>
    </source>
</evidence>
<keyword evidence="1" id="KW-0175">Coiled coil</keyword>
<gene>
    <name evidence="5" type="primary">LOC114857404</name>
</gene>
<dbReference type="PANTHER" id="PTHR17608">
    <property type="entry name" value="GENETIC SUPPRESSOR ELEMENT 1"/>
    <property type="match status" value="1"/>
</dbReference>
<dbReference type="RefSeq" id="XP_029009689.1">
    <property type="nucleotide sequence ID" value="XM_029153856.3"/>
</dbReference>
<dbReference type="Proteomes" id="UP000515150">
    <property type="component" value="Chromosome 6"/>
</dbReference>
<feature type="region of interest" description="Disordered" evidence="2">
    <location>
        <begin position="998"/>
        <end position="1087"/>
    </location>
</feature>
<feature type="compositionally biased region" description="Basic and acidic residues" evidence="2">
    <location>
        <begin position="386"/>
        <end position="400"/>
    </location>
</feature>
<feature type="region of interest" description="Disordered" evidence="2">
    <location>
        <begin position="67"/>
        <end position="175"/>
    </location>
</feature>
<keyword evidence="4" id="KW-1185">Reference proteome</keyword>
<protein>
    <submittedName>
        <fullName evidence="5">Genetic suppressor element 1-like isoform X1</fullName>
    </submittedName>
</protein>
<evidence type="ECO:0000313" key="4">
    <source>
        <dbReference type="Proteomes" id="UP000515150"/>
    </source>
</evidence>
<proteinExistence type="predicted"/>
<feature type="coiled-coil region" evidence="1">
    <location>
        <begin position="1138"/>
        <end position="1165"/>
    </location>
</feature>
<feature type="compositionally biased region" description="Low complexity" evidence="2">
    <location>
        <begin position="84"/>
        <end position="101"/>
    </location>
</feature>
<feature type="compositionally biased region" description="Pro residues" evidence="2">
    <location>
        <begin position="570"/>
        <end position="579"/>
    </location>
</feature>
<evidence type="ECO:0000256" key="1">
    <source>
        <dbReference type="SAM" id="Coils"/>
    </source>
</evidence>
<dbReference type="GeneID" id="114857404"/>
<feature type="domain" description="Genetic suppressor element-like" evidence="3">
    <location>
        <begin position="691"/>
        <end position="834"/>
    </location>
</feature>
<feature type="region of interest" description="Disordered" evidence="2">
    <location>
        <begin position="772"/>
        <end position="819"/>
    </location>
</feature>
<dbReference type="InterPro" id="IPR042337">
    <property type="entry name" value="GSE1"/>
</dbReference>
<feature type="region of interest" description="Disordered" evidence="2">
    <location>
        <begin position="867"/>
        <end position="940"/>
    </location>
</feature>
<feature type="region of interest" description="Disordered" evidence="2">
    <location>
        <begin position="955"/>
        <end position="976"/>
    </location>
</feature>
<feature type="region of interest" description="Disordered" evidence="2">
    <location>
        <begin position="323"/>
        <end position="439"/>
    </location>
</feature>
<dbReference type="InterPro" id="IPR022207">
    <property type="entry name" value="GSE-like"/>
</dbReference>
<feature type="compositionally biased region" description="Basic residues" evidence="2">
    <location>
        <begin position="772"/>
        <end position="781"/>
    </location>
</feature>
<feature type="compositionally biased region" description="Basic and acidic residues" evidence="2">
    <location>
        <begin position="323"/>
        <end position="370"/>
    </location>
</feature>
<dbReference type="InParanoid" id="A0A6P7MVL3"/>
<evidence type="ECO:0000313" key="5">
    <source>
        <dbReference type="RefSeq" id="XP_029009689.1"/>
    </source>
</evidence>
<feature type="compositionally biased region" description="Basic and acidic residues" evidence="2">
    <location>
        <begin position="592"/>
        <end position="606"/>
    </location>
</feature>
<reference evidence="5" key="1">
    <citation type="submission" date="2025-08" db="UniProtKB">
        <authorList>
            <consortium name="RefSeq"/>
        </authorList>
    </citation>
    <scope>IDENTIFICATION</scope>
</reference>
<organism evidence="4 5">
    <name type="scientific">Betta splendens</name>
    <name type="common">Siamese fighting fish</name>
    <dbReference type="NCBI Taxonomy" id="158456"/>
    <lineage>
        <taxon>Eukaryota</taxon>
        <taxon>Metazoa</taxon>
        <taxon>Chordata</taxon>
        <taxon>Craniata</taxon>
        <taxon>Vertebrata</taxon>
        <taxon>Euteleostomi</taxon>
        <taxon>Actinopterygii</taxon>
        <taxon>Neopterygii</taxon>
        <taxon>Teleostei</taxon>
        <taxon>Neoteleostei</taxon>
        <taxon>Acanthomorphata</taxon>
        <taxon>Anabantaria</taxon>
        <taxon>Anabantiformes</taxon>
        <taxon>Anabantoidei</taxon>
        <taxon>Osphronemidae</taxon>
        <taxon>Betta</taxon>
    </lineage>
</organism>
<dbReference type="KEGG" id="bspl:114857404"/>